<name>A0A8H6Y580_9AGAR</name>
<proteinExistence type="predicted"/>
<organism evidence="5 6">
    <name type="scientific">Mycena venus</name>
    <dbReference type="NCBI Taxonomy" id="2733690"/>
    <lineage>
        <taxon>Eukaryota</taxon>
        <taxon>Fungi</taxon>
        <taxon>Dikarya</taxon>
        <taxon>Basidiomycota</taxon>
        <taxon>Agaricomycotina</taxon>
        <taxon>Agaricomycetes</taxon>
        <taxon>Agaricomycetidae</taxon>
        <taxon>Agaricales</taxon>
        <taxon>Marasmiineae</taxon>
        <taxon>Mycenaceae</taxon>
        <taxon>Mycena</taxon>
    </lineage>
</organism>
<accession>A0A8H6Y580</accession>
<dbReference type="InterPro" id="IPR003953">
    <property type="entry name" value="FAD-dep_OxRdtase_2_FAD-bd"/>
</dbReference>
<dbReference type="AlphaFoldDB" id="A0A8H6Y580"/>
<feature type="region of interest" description="Disordered" evidence="3">
    <location>
        <begin position="109"/>
        <end position="133"/>
    </location>
</feature>
<dbReference type="GO" id="GO:0050660">
    <property type="term" value="F:flavin adenine dinucleotide binding"/>
    <property type="evidence" value="ECO:0007669"/>
    <property type="project" value="TreeGrafter"/>
</dbReference>
<dbReference type="GO" id="GO:0009055">
    <property type="term" value="F:electron transfer activity"/>
    <property type="evidence" value="ECO:0007669"/>
    <property type="project" value="TreeGrafter"/>
</dbReference>
<feature type="domain" description="FAD-dependent oxidoreductase 2 FAD-binding" evidence="4">
    <location>
        <begin position="15"/>
        <end position="61"/>
    </location>
</feature>
<sequence>MPAAANRPISASPHTDGECVGVIALNMEDGTLHRFTAHKTVMATAGYGRAYFSLTLAGPACIVRVLGTVIRRLLALDARCRITPLAVPPDWDLWFWAVAAKAESSSTPNMNVSCSAMPPPPKALPRATSALAA</sequence>
<dbReference type="InterPro" id="IPR030664">
    <property type="entry name" value="SdhA/FrdA/AprA"/>
</dbReference>
<dbReference type="PANTHER" id="PTHR11632:SF51">
    <property type="entry name" value="SUCCINATE DEHYDROGENASE [UBIQUINONE] FLAVOPROTEIN SUBUNIT, MITOCHONDRIAL"/>
    <property type="match status" value="1"/>
</dbReference>
<evidence type="ECO:0000256" key="1">
    <source>
        <dbReference type="ARBA" id="ARBA00022630"/>
    </source>
</evidence>
<gene>
    <name evidence="5" type="ORF">MVEN_01152200</name>
</gene>
<keyword evidence="6" id="KW-1185">Reference proteome</keyword>
<evidence type="ECO:0000313" key="6">
    <source>
        <dbReference type="Proteomes" id="UP000620124"/>
    </source>
</evidence>
<dbReference type="SUPFAM" id="SSF51905">
    <property type="entry name" value="FAD/NAD(P)-binding domain"/>
    <property type="match status" value="1"/>
</dbReference>
<evidence type="ECO:0000256" key="3">
    <source>
        <dbReference type="SAM" id="MobiDB-lite"/>
    </source>
</evidence>
<keyword evidence="1" id="KW-0285">Flavoprotein</keyword>
<evidence type="ECO:0000256" key="2">
    <source>
        <dbReference type="ARBA" id="ARBA00023002"/>
    </source>
</evidence>
<keyword evidence="5" id="KW-0830">Ubiquinone</keyword>
<evidence type="ECO:0000313" key="5">
    <source>
        <dbReference type="EMBL" id="KAF7351905.1"/>
    </source>
</evidence>
<dbReference type="Pfam" id="PF00890">
    <property type="entry name" value="FAD_binding_2"/>
    <property type="match status" value="1"/>
</dbReference>
<dbReference type="GO" id="GO:0008177">
    <property type="term" value="F:succinate dehydrogenase (quinone) activity"/>
    <property type="evidence" value="ECO:0007669"/>
    <property type="project" value="TreeGrafter"/>
</dbReference>
<dbReference type="EMBL" id="JACAZI010000009">
    <property type="protein sequence ID" value="KAF7351905.1"/>
    <property type="molecule type" value="Genomic_DNA"/>
</dbReference>
<dbReference type="Gene3D" id="3.50.50.60">
    <property type="entry name" value="FAD/NAD(P)-binding domain"/>
    <property type="match status" value="1"/>
</dbReference>
<dbReference type="GO" id="GO:0006121">
    <property type="term" value="P:mitochondrial electron transport, succinate to ubiquinone"/>
    <property type="evidence" value="ECO:0007669"/>
    <property type="project" value="TreeGrafter"/>
</dbReference>
<dbReference type="GO" id="GO:0005739">
    <property type="term" value="C:mitochondrion"/>
    <property type="evidence" value="ECO:0007669"/>
    <property type="project" value="GOC"/>
</dbReference>
<dbReference type="PANTHER" id="PTHR11632">
    <property type="entry name" value="SUCCINATE DEHYDROGENASE 2 FLAVOPROTEIN SUBUNIT"/>
    <property type="match status" value="1"/>
</dbReference>
<keyword evidence="2" id="KW-0560">Oxidoreductase</keyword>
<protein>
    <submittedName>
        <fullName evidence="5">Succinate dehydrogenase [ubiquinone] flavoprotein subunit, mitochondrial</fullName>
    </submittedName>
</protein>
<evidence type="ECO:0000259" key="4">
    <source>
        <dbReference type="Pfam" id="PF00890"/>
    </source>
</evidence>
<dbReference type="Proteomes" id="UP000620124">
    <property type="component" value="Unassembled WGS sequence"/>
</dbReference>
<dbReference type="OrthoDB" id="71672at2759"/>
<reference evidence="5" key="1">
    <citation type="submission" date="2020-05" db="EMBL/GenBank/DDBJ databases">
        <title>Mycena genomes resolve the evolution of fungal bioluminescence.</title>
        <authorList>
            <person name="Tsai I.J."/>
        </authorList>
    </citation>
    <scope>NUCLEOTIDE SEQUENCE</scope>
    <source>
        <strain evidence="5">CCC161011</strain>
    </source>
</reference>
<comment type="caution">
    <text evidence="5">The sequence shown here is derived from an EMBL/GenBank/DDBJ whole genome shotgun (WGS) entry which is preliminary data.</text>
</comment>
<dbReference type="InterPro" id="IPR036188">
    <property type="entry name" value="FAD/NAD-bd_sf"/>
</dbReference>